<dbReference type="KEGG" id="pdh:B9T62_12895"/>
<reference evidence="2 3" key="1">
    <citation type="submission" date="2017-06" db="EMBL/GenBank/DDBJ databases">
        <title>Complete genome sequence of Paenibacillus donghaensis KCTC 13049T isolated from East Sea sediment, South Korea.</title>
        <authorList>
            <person name="Jung B.K."/>
            <person name="Hong S.-J."/>
            <person name="Shin J.-H."/>
        </authorList>
    </citation>
    <scope>NUCLEOTIDE SEQUENCE [LARGE SCALE GENOMIC DNA]</scope>
    <source>
        <strain evidence="2 3">KCTC 13049</strain>
    </source>
</reference>
<dbReference type="Proteomes" id="UP000249890">
    <property type="component" value="Chromosome"/>
</dbReference>
<dbReference type="Gene3D" id="3.60.21.10">
    <property type="match status" value="1"/>
</dbReference>
<dbReference type="SUPFAM" id="SSF56300">
    <property type="entry name" value="Metallo-dependent phosphatases"/>
    <property type="match status" value="1"/>
</dbReference>
<evidence type="ECO:0000313" key="2">
    <source>
        <dbReference type="EMBL" id="ASA21587.1"/>
    </source>
</evidence>
<organism evidence="2 3">
    <name type="scientific">Paenibacillus donghaensis</name>
    <dbReference type="NCBI Taxonomy" id="414771"/>
    <lineage>
        <taxon>Bacteria</taxon>
        <taxon>Bacillati</taxon>
        <taxon>Bacillota</taxon>
        <taxon>Bacilli</taxon>
        <taxon>Bacillales</taxon>
        <taxon>Paenibacillaceae</taxon>
        <taxon>Paenibacillus</taxon>
    </lineage>
</organism>
<dbReference type="AlphaFoldDB" id="A0A2Z2K8I6"/>
<keyword evidence="3" id="KW-1185">Reference proteome</keyword>
<gene>
    <name evidence="2" type="ORF">B9T62_12895</name>
</gene>
<accession>A0A2Z2K8I6</accession>
<dbReference type="EMBL" id="CP021780">
    <property type="protein sequence ID" value="ASA21587.1"/>
    <property type="molecule type" value="Genomic_DNA"/>
</dbReference>
<dbReference type="PANTHER" id="PTHR43143">
    <property type="entry name" value="METALLOPHOSPHOESTERASE, CALCINEURIN SUPERFAMILY"/>
    <property type="match status" value="1"/>
</dbReference>
<proteinExistence type="predicted"/>
<dbReference type="PANTHER" id="PTHR43143:SF4">
    <property type="entry name" value="CALCINEURIN-LIKE PHOSPHOESTERASE DOMAIN-CONTAINING PROTEIN"/>
    <property type="match status" value="1"/>
</dbReference>
<protein>
    <recommendedName>
        <fullName evidence="1">Calcineurin-like phosphoesterase domain-containing protein</fullName>
    </recommendedName>
</protein>
<dbReference type="Pfam" id="PF00149">
    <property type="entry name" value="Metallophos"/>
    <property type="match status" value="1"/>
</dbReference>
<name>A0A2Z2K8I6_9BACL</name>
<dbReference type="InterPro" id="IPR029052">
    <property type="entry name" value="Metallo-depent_PP-like"/>
</dbReference>
<dbReference type="InterPro" id="IPR011044">
    <property type="entry name" value="Quino_amine_DH_bsu"/>
</dbReference>
<evidence type="ECO:0000313" key="3">
    <source>
        <dbReference type="Proteomes" id="UP000249890"/>
    </source>
</evidence>
<dbReference type="SUPFAM" id="SSF50969">
    <property type="entry name" value="YVTN repeat-like/Quinoprotein amine dehydrogenase"/>
    <property type="match status" value="1"/>
</dbReference>
<evidence type="ECO:0000259" key="1">
    <source>
        <dbReference type="Pfam" id="PF00149"/>
    </source>
</evidence>
<dbReference type="GO" id="GO:0016787">
    <property type="term" value="F:hydrolase activity"/>
    <property type="evidence" value="ECO:0007669"/>
    <property type="project" value="InterPro"/>
</dbReference>
<sequence>MGLGRFLALRIVVLGDFHIDQQHPEFTEQAMKDAAQVFPDLVIPLGDFGRNGLIGKPEGIEEAKGYLDQIGAPLRPIMGNHDLERESGGKQPKGTMEEAYSRLFGQSEPFGVLEFAEWRLFFASTEPQPEDSCYDVQECYVTDAQFEALVVKIKERPGVPVLFFTHAPPIGSGLRTVPRVHVRSTNAYLDQNHDPYRWLELVRTSPEIVMWFSAHYHLSHGYRNSHTLVHGTHFFMTGVHSSCTRDGKRQSRILELDSAGVSVRTLDHSSRQITQEGAFVWEGKPAAMMEIPAENSTLLHVAPDGFRAESGVRLIRESPVGEAPSVPYGVVSLPRNRYLVATGDGFSWEAEPEINAVLGTLHLGPPLRSITATAGICWFAWDRSLGYSNLSSPWRFVRLEKGAWPEAFHSFAQPVEALAPKGDGTILAAAEGWLWEASPSANGLKIEPVIPLPESCKQLIADGGQAWVVGQSGTLYHWTASVGKFIAIRDRVTAWDVWEGETATLIAAVDHYEVEISGERVRKYPMPGVPDQADSAQIIGLGQGAFVVVLNGKAYASGGQILTPIQLNGDSAGVHAVSRCSEDARQFAVSTVREDEGIGLLQIWQIQGL</sequence>
<feature type="domain" description="Calcineurin-like phosphoesterase" evidence="1">
    <location>
        <begin position="9"/>
        <end position="217"/>
    </location>
</feature>
<dbReference type="InterPro" id="IPR051918">
    <property type="entry name" value="STPP_CPPED1"/>
</dbReference>
<dbReference type="InterPro" id="IPR004843">
    <property type="entry name" value="Calcineurin-like_PHP"/>
</dbReference>